<dbReference type="EMBL" id="CP033433">
    <property type="protein sequence ID" value="AYQ72865.1"/>
    <property type="molecule type" value="Genomic_DNA"/>
</dbReference>
<evidence type="ECO:0000256" key="1">
    <source>
        <dbReference type="PROSITE-ProRule" id="PRU00285"/>
    </source>
</evidence>
<evidence type="ECO:0000259" key="3">
    <source>
        <dbReference type="PROSITE" id="PS01031"/>
    </source>
</evidence>
<dbReference type="Proteomes" id="UP000269097">
    <property type="component" value="Chromosome"/>
</dbReference>
<gene>
    <name evidence="4" type="ORF">EAV92_10005</name>
</gene>
<dbReference type="Pfam" id="PF00011">
    <property type="entry name" value="HSP20"/>
    <property type="match status" value="1"/>
</dbReference>
<evidence type="ECO:0000256" key="2">
    <source>
        <dbReference type="RuleBase" id="RU003616"/>
    </source>
</evidence>
<dbReference type="RefSeq" id="WP_123040947.1">
    <property type="nucleotide sequence ID" value="NZ_CP033433.1"/>
</dbReference>
<evidence type="ECO:0000313" key="4">
    <source>
        <dbReference type="EMBL" id="AYQ72865.1"/>
    </source>
</evidence>
<accession>A0A3G3JXC1</accession>
<dbReference type="Gene3D" id="2.60.40.790">
    <property type="match status" value="1"/>
</dbReference>
<dbReference type="KEGG" id="coh:EAV92_10005"/>
<dbReference type="InterPro" id="IPR002068">
    <property type="entry name" value="A-crystallin/Hsp20_dom"/>
</dbReference>
<name>A0A3G3JXC1_9BACL</name>
<proteinExistence type="inferred from homology"/>
<dbReference type="PANTHER" id="PTHR11527">
    <property type="entry name" value="HEAT-SHOCK PROTEIN 20 FAMILY MEMBER"/>
    <property type="match status" value="1"/>
</dbReference>
<reference evidence="4 5" key="1">
    <citation type="submission" date="2018-10" db="EMBL/GenBank/DDBJ databases">
        <title>Genome Sequence of Cohnella sp.</title>
        <authorList>
            <person name="Srinivasan S."/>
            <person name="Kim M.K."/>
        </authorList>
    </citation>
    <scope>NUCLEOTIDE SEQUENCE [LARGE SCALE GENOMIC DNA]</scope>
    <source>
        <strain evidence="4 5">18JY8-7</strain>
    </source>
</reference>
<dbReference type="InterPro" id="IPR008978">
    <property type="entry name" value="HSP20-like_chaperone"/>
</dbReference>
<dbReference type="CDD" id="cd06464">
    <property type="entry name" value="ACD_sHsps-like"/>
    <property type="match status" value="1"/>
</dbReference>
<comment type="similarity">
    <text evidence="1 2">Belongs to the small heat shock protein (HSP20) family.</text>
</comment>
<sequence>MNPDKLNKWLELARSFAGNDFWSDVFDQSPAPESFARKSHAGKTGESAALFPPVDVLTSDREILILVDLPGVSKEDIHLTVSDEVLYLKGQSNPLYPEHTPVSTERFSGTFERPIGLPTRIDGQNANIHAAFRHGTLIIRIPVPPAWTKSIPID</sequence>
<dbReference type="PROSITE" id="PS01031">
    <property type="entry name" value="SHSP"/>
    <property type="match status" value="1"/>
</dbReference>
<organism evidence="4 5">
    <name type="scientific">Cohnella candidum</name>
    <dbReference type="NCBI Taxonomy" id="2674991"/>
    <lineage>
        <taxon>Bacteria</taxon>
        <taxon>Bacillati</taxon>
        <taxon>Bacillota</taxon>
        <taxon>Bacilli</taxon>
        <taxon>Bacillales</taxon>
        <taxon>Paenibacillaceae</taxon>
        <taxon>Cohnella</taxon>
    </lineage>
</organism>
<feature type="domain" description="SHSP" evidence="3">
    <location>
        <begin position="45"/>
        <end position="154"/>
    </location>
</feature>
<dbReference type="AlphaFoldDB" id="A0A3G3JXC1"/>
<dbReference type="InterPro" id="IPR031107">
    <property type="entry name" value="Small_HSP"/>
</dbReference>
<keyword evidence="5" id="KW-1185">Reference proteome</keyword>
<dbReference type="SUPFAM" id="SSF49764">
    <property type="entry name" value="HSP20-like chaperones"/>
    <property type="match status" value="1"/>
</dbReference>
<protein>
    <submittedName>
        <fullName evidence="4">Hsp20/alpha crystallin family protein</fullName>
    </submittedName>
</protein>
<evidence type="ECO:0000313" key="5">
    <source>
        <dbReference type="Proteomes" id="UP000269097"/>
    </source>
</evidence>